<evidence type="ECO:0000256" key="4">
    <source>
        <dbReference type="SAM" id="MobiDB-lite"/>
    </source>
</evidence>
<evidence type="ECO:0000313" key="6">
    <source>
        <dbReference type="EMBL" id="CEL98957.1"/>
    </source>
</evidence>
<dbReference type="InterPro" id="IPR000834">
    <property type="entry name" value="Peptidase_M14"/>
</dbReference>
<dbReference type="EMBL" id="CDMY01000275">
    <property type="protein sequence ID" value="CEL98957.1"/>
    <property type="molecule type" value="Genomic_DNA"/>
</dbReference>
<feature type="region of interest" description="Disordered" evidence="4">
    <location>
        <begin position="43"/>
        <end position="145"/>
    </location>
</feature>
<reference evidence="6 7" key="1">
    <citation type="submission" date="2014-11" db="EMBL/GenBank/DDBJ databases">
        <authorList>
            <person name="Zhu J."/>
            <person name="Qi W."/>
            <person name="Song R."/>
        </authorList>
    </citation>
    <scope>NUCLEOTIDE SEQUENCE [LARGE SCALE GENOMIC DNA]</scope>
</reference>
<evidence type="ECO:0000259" key="5">
    <source>
        <dbReference type="PROSITE" id="PS52035"/>
    </source>
</evidence>
<dbReference type="VEuPathDB" id="CryptoDB:Vbra_2800"/>
<feature type="region of interest" description="Disordered" evidence="4">
    <location>
        <begin position="453"/>
        <end position="495"/>
    </location>
</feature>
<comment type="cofactor">
    <cofactor evidence="1">
        <name>Zn(2+)</name>
        <dbReference type="ChEBI" id="CHEBI:29105"/>
    </cofactor>
</comment>
<dbReference type="GO" id="GO:0006508">
    <property type="term" value="P:proteolysis"/>
    <property type="evidence" value="ECO:0007669"/>
    <property type="project" value="InterPro"/>
</dbReference>
<gene>
    <name evidence="6" type="ORF">Vbra_2800</name>
</gene>
<dbReference type="GO" id="GO:0004181">
    <property type="term" value="F:metallocarboxypeptidase activity"/>
    <property type="evidence" value="ECO:0007669"/>
    <property type="project" value="InterPro"/>
</dbReference>
<organism evidence="6 7">
    <name type="scientific">Vitrella brassicaformis (strain CCMP3155)</name>
    <dbReference type="NCBI Taxonomy" id="1169540"/>
    <lineage>
        <taxon>Eukaryota</taxon>
        <taxon>Sar</taxon>
        <taxon>Alveolata</taxon>
        <taxon>Colpodellida</taxon>
        <taxon>Vitrellaceae</taxon>
        <taxon>Vitrella</taxon>
    </lineage>
</organism>
<dbReference type="GO" id="GO:0008270">
    <property type="term" value="F:zinc ion binding"/>
    <property type="evidence" value="ECO:0007669"/>
    <property type="project" value="InterPro"/>
</dbReference>
<dbReference type="SUPFAM" id="SSF53187">
    <property type="entry name" value="Zn-dependent exopeptidases"/>
    <property type="match status" value="1"/>
</dbReference>
<dbReference type="STRING" id="1169540.A0A0G4EMN4"/>
<feature type="region of interest" description="Disordered" evidence="4">
    <location>
        <begin position="226"/>
        <end position="268"/>
    </location>
</feature>
<feature type="region of interest" description="Disordered" evidence="4">
    <location>
        <begin position="804"/>
        <end position="864"/>
    </location>
</feature>
<dbReference type="PANTHER" id="PTHR12756">
    <property type="entry name" value="CYTOSOLIC CARBOXYPEPTIDASE"/>
    <property type="match status" value="1"/>
</dbReference>
<feature type="compositionally biased region" description="Low complexity" evidence="4">
    <location>
        <begin position="251"/>
        <end position="266"/>
    </location>
</feature>
<feature type="compositionally biased region" description="Low complexity" evidence="4">
    <location>
        <begin position="827"/>
        <end position="856"/>
    </location>
</feature>
<feature type="compositionally biased region" description="Low complexity" evidence="4">
    <location>
        <begin position="62"/>
        <end position="79"/>
    </location>
</feature>
<feature type="region of interest" description="Disordered" evidence="4">
    <location>
        <begin position="1115"/>
        <end position="1208"/>
    </location>
</feature>
<proteinExistence type="inferred from homology"/>
<dbReference type="Proteomes" id="UP000041254">
    <property type="component" value="Unassembled WGS sequence"/>
</dbReference>
<dbReference type="Gene3D" id="3.40.630.10">
    <property type="entry name" value="Zn peptidases"/>
    <property type="match status" value="1"/>
</dbReference>
<dbReference type="OrthoDB" id="10253041at2759"/>
<dbReference type="PROSITE" id="PS52035">
    <property type="entry name" value="PEPTIDASE_M14"/>
    <property type="match status" value="1"/>
</dbReference>
<dbReference type="Gene3D" id="2.60.40.3120">
    <property type="match status" value="1"/>
</dbReference>
<protein>
    <recommendedName>
        <fullName evidence="5">Peptidase M14 domain-containing protein</fullName>
    </recommendedName>
</protein>
<feature type="region of interest" description="Disordered" evidence="4">
    <location>
        <begin position="987"/>
        <end position="1061"/>
    </location>
</feature>
<feature type="region of interest" description="Disordered" evidence="4">
    <location>
        <begin position="1091"/>
        <end position="1110"/>
    </location>
</feature>
<keyword evidence="7" id="KW-1185">Reference proteome</keyword>
<sequence length="1208" mass="131100">MSSSGPTQPPGIGLEGSPFRFALGGIVVYHHEWEASFEHDNTPALKLPHHRSSPSVCPTAPPSDSSSCSPASTGGASPSDKSDVSKAAPAGPPQPANRPPLPAAASAEVAERRRQNDGQRGGSRGKGWRASHLDAMGLPVLPGPPSPLRRTPYFDGQTENGKKLLIPRDALIFNSRFESGNLCMAVRSNRSPHHYTLVLRHDANQLQKSSQWFYFSVSLSPSTLDALESHHPSSVPLHQDYRGHRLPLPSPRVVPSTSSSPATTPRSVEDPMTYSFQIINFTKEDSLYQGGMRPYVYSTMEAHLRSCRSCKGGSSASRRSCPNQHSDNDGAKTIDNTFDVWSATAVDNVSYYQNEFPRNLDLVTSKRVTVNLPPTANGLAGLNSNLTGYYSTLEFTYTFQHPHDTVYFAHCYPYTYTYLRSVIANIRERPEFQKMCSIQTLCKSEAGFSCPLITITNPQPPQPPRQPTDSQSNDPPDCPLTAPEDTQEGDVVDPGSLTSRVVDECVVDGGSKDAIVISSRVHPGESNSSWILHGLLRFLLSDKKEAVLLRNEYLFKIVPMLNVDGVVYGHYRTSLTGDDWNRVWQAPQPGRHSAVYHLKGLLRKYHQRAAAASRPALSSNAPPAAPVAPSGPGVLVYCDFHGHSKKKDVFMYANSANQSIFPSTSKTPSPSRPPTPPPPPAATSGDRSPQAASSGPSTPPPPSRLTVRLLPDLMANRCPVFSIANCTFRIEKQKEGSGRVVVGQQLNIPCSYTLEASLYGSVRDWEGRETSDSLLQHFSVDDLQRIGCDFGYALYDFMMRSKGEGQQSGAVTPQPPQMVRTQDATRPSESSSPKESSNSDNAAGAAGPSDSSSSASQGPPCPSLATRHAHPYFLSPAPTQPHWRAANGVSAHLLLAAREDSRPRKTALSLLRRAGTDDLNGASEARKQPGVSPALARVLAANAKIEDTRKTSPRVGIEDRLAPIRSLDEVSSGDSPKQRSGLMQLTRRAVNEGPVPPDGFSFETPVRPKENLRRGNGLSASRPKWTSVKSDELPSATGLSTTSGTKRPPSSGGPPYRFRPRQLGKLAAGPSILLDLQRDKSMASDDDVLMTGDLLDSPRGRKQHSSLRWGRLQMKAAKRQGGAAGRREEGGITAQYGADTMSSRRRHHYGREESSPSCGYRGEQHAQRSYSLNDRRKRSTQDGGESFSRTLGRKGNSLGFAGQVLMHG</sequence>
<evidence type="ECO:0000256" key="3">
    <source>
        <dbReference type="PROSITE-ProRule" id="PRU01379"/>
    </source>
</evidence>
<feature type="compositionally biased region" description="Low complexity" evidence="4">
    <location>
        <begin position="682"/>
        <end position="696"/>
    </location>
</feature>
<feature type="domain" description="Peptidase M14" evidence="5">
    <location>
        <begin position="412"/>
        <end position="778"/>
    </location>
</feature>
<feature type="compositionally biased region" description="Pro residues" evidence="4">
    <location>
        <begin position="670"/>
        <end position="681"/>
    </location>
</feature>
<accession>A0A0G4EMN4</accession>
<evidence type="ECO:0000256" key="1">
    <source>
        <dbReference type="ARBA" id="ARBA00001947"/>
    </source>
</evidence>
<feature type="compositionally biased region" description="Pro residues" evidence="4">
    <location>
        <begin position="90"/>
        <end position="102"/>
    </location>
</feature>
<dbReference type="Pfam" id="PF00246">
    <property type="entry name" value="Peptidase_M14"/>
    <property type="match status" value="1"/>
</dbReference>
<feature type="active site" description="Proton donor/acceptor" evidence="3">
    <location>
        <position position="755"/>
    </location>
</feature>
<comment type="similarity">
    <text evidence="2 3">Belongs to the peptidase M14 family.</text>
</comment>
<feature type="region of interest" description="Disordered" evidence="4">
    <location>
        <begin position="661"/>
        <end position="705"/>
    </location>
</feature>
<evidence type="ECO:0000256" key="2">
    <source>
        <dbReference type="ARBA" id="ARBA00005988"/>
    </source>
</evidence>
<evidence type="ECO:0000313" key="7">
    <source>
        <dbReference type="Proteomes" id="UP000041254"/>
    </source>
</evidence>
<dbReference type="InParanoid" id="A0A0G4EMN4"/>
<dbReference type="PANTHER" id="PTHR12756:SF11">
    <property type="entry name" value="CYTOSOLIC CARBOXYPEPTIDASE 1"/>
    <property type="match status" value="1"/>
</dbReference>
<dbReference type="InterPro" id="IPR050821">
    <property type="entry name" value="Cytosolic_carboxypeptidase"/>
</dbReference>
<dbReference type="AlphaFoldDB" id="A0A0G4EMN4"/>
<name>A0A0G4EMN4_VITBC</name>